<dbReference type="InterPro" id="IPR000192">
    <property type="entry name" value="Aminotrans_V_dom"/>
</dbReference>
<evidence type="ECO:0000256" key="6">
    <source>
        <dbReference type="ARBA" id="ARBA00022898"/>
    </source>
</evidence>
<feature type="domain" description="Aminotransferase class V" evidence="11">
    <location>
        <begin position="5"/>
        <end position="370"/>
    </location>
</feature>
<evidence type="ECO:0000256" key="9">
    <source>
        <dbReference type="ARBA" id="ARBA00050776"/>
    </source>
</evidence>
<keyword evidence="5" id="KW-0479">Metal-binding</keyword>
<evidence type="ECO:0000256" key="3">
    <source>
        <dbReference type="ARBA" id="ARBA00012239"/>
    </source>
</evidence>
<gene>
    <name evidence="12" type="ORF">H9901_04665</name>
</gene>
<evidence type="ECO:0000313" key="13">
    <source>
        <dbReference type="Proteomes" id="UP000777303"/>
    </source>
</evidence>
<dbReference type="AlphaFoldDB" id="A0A948X0X3"/>
<accession>A0A948X0X3</accession>
<evidence type="ECO:0000259" key="11">
    <source>
        <dbReference type="Pfam" id="PF00266"/>
    </source>
</evidence>
<evidence type="ECO:0000256" key="2">
    <source>
        <dbReference type="ARBA" id="ARBA00006490"/>
    </source>
</evidence>
<dbReference type="Gene3D" id="1.10.260.50">
    <property type="match status" value="1"/>
</dbReference>
<evidence type="ECO:0000256" key="8">
    <source>
        <dbReference type="ARBA" id="ARBA00023014"/>
    </source>
</evidence>
<dbReference type="Pfam" id="PF00266">
    <property type="entry name" value="Aminotran_5"/>
    <property type="match status" value="1"/>
</dbReference>
<proteinExistence type="inferred from homology"/>
<dbReference type="InterPro" id="IPR015422">
    <property type="entry name" value="PyrdxlP-dep_Trfase_small"/>
</dbReference>
<dbReference type="PANTHER" id="PTHR11601:SF34">
    <property type="entry name" value="CYSTEINE DESULFURASE"/>
    <property type="match status" value="1"/>
</dbReference>
<evidence type="ECO:0000256" key="10">
    <source>
        <dbReference type="RuleBase" id="RU004504"/>
    </source>
</evidence>
<dbReference type="InterPro" id="IPR015421">
    <property type="entry name" value="PyrdxlP-dep_Trfase_major"/>
</dbReference>
<keyword evidence="6" id="KW-0663">Pyridoxal phosphate</keyword>
<evidence type="ECO:0000256" key="5">
    <source>
        <dbReference type="ARBA" id="ARBA00022723"/>
    </source>
</evidence>
<dbReference type="InterPro" id="IPR016454">
    <property type="entry name" value="Cysteine_dSase"/>
</dbReference>
<keyword evidence="8" id="KW-0411">Iron-sulfur</keyword>
<evidence type="ECO:0000256" key="7">
    <source>
        <dbReference type="ARBA" id="ARBA00023004"/>
    </source>
</evidence>
<evidence type="ECO:0000313" key="12">
    <source>
        <dbReference type="EMBL" id="MBU3851972.1"/>
    </source>
</evidence>
<protein>
    <recommendedName>
        <fullName evidence="3">cysteine desulfurase</fullName>
        <ecNumber evidence="3">2.8.1.7</ecNumber>
    </recommendedName>
</protein>
<organism evidence="12 13">
    <name type="scientific">Candidatus Paralactobacillus gallistercoris</name>
    <dbReference type="NCBI Taxonomy" id="2838724"/>
    <lineage>
        <taxon>Bacteria</taxon>
        <taxon>Bacillati</taxon>
        <taxon>Bacillota</taxon>
        <taxon>Bacilli</taxon>
        <taxon>Lactobacillales</taxon>
        <taxon>Lactobacillaceae</taxon>
        <taxon>Lactobacillus</taxon>
    </lineage>
</organism>
<dbReference type="GO" id="GO:0031071">
    <property type="term" value="F:cysteine desulfurase activity"/>
    <property type="evidence" value="ECO:0007669"/>
    <property type="project" value="UniProtKB-EC"/>
</dbReference>
<dbReference type="FunFam" id="3.40.640.10:FF:000084">
    <property type="entry name" value="IscS-like cysteine desulfurase"/>
    <property type="match status" value="1"/>
</dbReference>
<evidence type="ECO:0000256" key="1">
    <source>
        <dbReference type="ARBA" id="ARBA00001933"/>
    </source>
</evidence>
<comment type="similarity">
    <text evidence="2">Belongs to the class-V pyridoxal-phosphate-dependent aminotransferase family. NifS/IscS subfamily.</text>
</comment>
<dbReference type="Proteomes" id="UP000777303">
    <property type="component" value="Unassembled WGS sequence"/>
</dbReference>
<dbReference type="GO" id="GO:0051536">
    <property type="term" value="F:iron-sulfur cluster binding"/>
    <property type="evidence" value="ECO:0007669"/>
    <property type="project" value="UniProtKB-KW"/>
</dbReference>
<dbReference type="SUPFAM" id="SSF53383">
    <property type="entry name" value="PLP-dependent transferases"/>
    <property type="match status" value="1"/>
</dbReference>
<name>A0A948X0X3_9LACO</name>
<dbReference type="Gene3D" id="3.90.1150.10">
    <property type="entry name" value="Aspartate Aminotransferase, domain 1"/>
    <property type="match status" value="1"/>
</dbReference>
<keyword evidence="4" id="KW-0808">Transferase</keyword>
<comment type="cofactor">
    <cofactor evidence="1 10">
        <name>pyridoxal 5'-phosphate</name>
        <dbReference type="ChEBI" id="CHEBI:597326"/>
    </cofactor>
</comment>
<reference evidence="12" key="2">
    <citation type="submission" date="2021-04" db="EMBL/GenBank/DDBJ databases">
        <authorList>
            <person name="Gilroy R."/>
        </authorList>
    </citation>
    <scope>NUCLEOTIDE SEQUENCE</scope>
    <source>
        <strain evidence="12">F6-6636</strain>
    </source>
</reference>
<evidence type="ECO:0000256" key="4">
    <source>
        <dbReference type="ARBA" id="ARBA00022679"/>
    </source>
</evidence>
<dbReference type="PROSITE" id="PS00595">
    <property type="entry name" value="AA_TRANSFER_CLASS_5"/>
    <property type="match status" value="1"/>
</dbReference>
<dbReference type="PANTHER" id="PTHR11601">
    <property type="entry name" value="CYSTEINE DESULFURYLASE FAMILY MEMBER"/>
    <property type="match status" value="1"/>
</dbReference>
<reference evidence="12" key="1">
    <citation type="journal article" date="2021" name="PeerJ">
        <title>Extensive microbial diversity within the chicken gut microbiome revealed by metagenomics and culture.</title>
        <authorList>
            <person name="Gilroy R."/>
            <person name="Ravi A."/>
            <person name="Getino M."/>
            <person name="Pursley I."/>
            <person name="Horton D.L."/>
            <person name="Alikhan N.F."/>
            <person name="Baker D."/>
            <person name="Gharbi K."/>
            <person name="Hall N."/>
            <person name="Watson M."/>
            <person name="Adriaenssens E.M."/>
            <person name="Foster-Nyarko E."/>
            <person name="Jarju S."/>
            <person name="Secka A."/>
            <person name="Antonio M."/>
            <person name="Oren A."/>
            <person name="Chaudhuri R.R."/>
            <person name="La Ragione R."/>
            <person name="Hildebrand F."/>
            <person name="Pallen M.J."/>
        </authorList>
    </citation>
    <scope>NUCLEOTIDE SEQUENCE</scope>
    <source>
        <strain evidence="12">F6-6636</strain>
    </source>
</reference>
<comment type="caution">
    <text evidence="12">The sequence shown here is derived from an EMBL/GenBank/DDBJ whole genome shotgun (WGS) entry which is preliminary data.</text>
</comment>
<dbReference type="Gene3D" id="3.40.640.10">
    <property type="entry name" value="Type I PLP-dependent aspartate aminotransferase-like (Major domain)"/>
    <property type="match status" value="1"/>
</dbReference>
<comment type="catalytic activity">
    <reaction evidence="9">
        <text>(sulfur carrier)-H + L-cysteine = (sulfur carrier)-SH + L-alanine</text>
        <dbReference type="Rhea" id="RHEA:43892"/>
        <dbReference type="Rhea" id="RHEA-COMP:14737"/>
        <dbReference type="Rhea" id="RHEA-COMP:14739"/>
        <dbReference type="ChEBI" id="CHEBI:29917"/>
        <dbReference type="ChEBI" id="CHEBI:35235"/>
        <dbReference type="ChEBI" id="CHEBI:57972"/>
        <dbReference type="ChEBI" id="CHEBI:64428"/>
        <dbReference type="EC" id="2.8.1.7"/>
    </reaction>
</comment>
<keyword evidence="7" id="KW-0408">Iron</keyword>
<dbReference type="InterPro" id="IPR015424">
    <property type="entry name" value="PyrdxlP-dep_Trfase"/>
</dbReference>
<dbReference type="EC" id="2.8.1.7" evidence="3"/>
<dbReference type="InterPro" id="IPR020578">
    <property type="entry name" value="Aminotrans_V_PyrdxlP_BS"/>
</dbReference>
<sequence length="384" mass="41968">MVKHIYLDNAATTPVAPEVVDAMTLQMTHDFGNASSTHWFGRVAAHDLAQARHVLAQSLAVTDNEIIFTSGATESNNTIIVGTALQRQHLGKHLITTAVEHPSVLKPMKYLESLGFEVTYLPVDEQGHISITDFKAALRPDTILVSIMAGNNEVGTRMPIEEIGTILRDHQAWFHTDATQAFGLIDLDVKQANIDFLSASAHKLNGPKGVGLLYERKGINLPPYLRGGEQERDRRAGTENVAGIVGFAQAVSMLTPEEKQRRQDKYLGFKHQIIAALQAAKIDFEVNGDMRAGNLQHVFNLWIKGVPTDVLQMNLDIAGFATSGGSACTAGNVEPSHVLIAMFGKDSPRIHESIRVSFGAYTTEADITAFTTALIKIVNRLLKR</sequence>
<dbReference type="PIRSF" id="PIRSF005572">
    <property type="entry name" value="NifS"/>
    <property type="match status" value="1"/>
</dbReference>
<dbReference type="GO" id="GO:0046872">
    <property type="term" value="F:metal ion binding"/>
    <property type="evidence" value="ECO:0007669"/>
    <property type="project" value="UniProtKB-KW"/>
</dbReference>
<dbReference type="EMBL" id="JAHLFS010000057">
    <property type="protein sequence ID" value="MBU3851972.1"/>
    <property type="molecule type" value="Genomic_DNA"/>
</dbReference>